<feature type="transmembrane region" description="Helical" evidence="1">
    <location>
        <begin position="15"/>
        <end position="38"/>
    </location>
</feature>
<dbReference type="RefSeq" id="WP_307682026.1">
    <property type="nucleotide sequence ID" value="NZ_JAUSQX010000001.1"/>
</dbReference>
<keyword evidence="1" id="KW-0812">Transmembrane</keyword>
<evidence type="ECO:0000256" key="1">
    <source>
        <dbReference type="SAM" id="Phobius"/>
    </source>
</evidence>
<accession>A0ABT9NEG1</accession>
<keyword evidence="3" id="KW-1185">Reference proteome</keyword>
<reference evidence="2 3" key="1">
    <citation type="submission" date="2023-07" db="EMBL/GenBank/DDBJ databases">
        <title>Sequencing the genomes of 1000 actinobacteria strains.</title>
        <authorList>
            <person name="Klenk H.-P."/>
        </authorList>
    </citation>
    <scope>NUCLEOTIDE SEQUENCE [LARGE SCALE GENOMIC DNA]</scope>
    <source>
        <strain evidence="2 3">DSM 17163</strain>
    </source>
</reference>
<sequence>MVAIEREDGSAPVGFVATVSLLLMVVYTLIAAALGWYVHAIATDAAMEGARAGAIAGSKALAAERTRDLITTTLNADYASNISVNDTRTGIEVVVRSPIPGAGFLGADAIEVRAHAQRE</sequence>
<gene>
    <name evidence="2" type="ORF">J2S70_000347</name>
</gene>
<evidence type="ECO:0000313" key="3">
    <source>
        <dbReference type="Proteomes" id="UP001243212"/>
    </source>
</evidence>
<protein>
    <submittedName>
        <fullName evidence="2">Flp pilus assembly protein TadG</fullName>
    </submittedName>
</protein>
<keyword evidence="1" id="KW-0472">Membrane</keyword>
<proteinExistence type="predicted"/>
<dbReference type="Proteomes" id="UP001243212">
    <property type="component" value="Unassembled WGS sequence"/>
</dbReference>
<name>A0ABT9NEG1_9ACTO</name>
<organism evidence="2 3">
    <name type="scientific">Trueperella bonasi</name>
    <dbReference type="NCBI Taxonomy" id="312286"/>
    <lineage>
        <taxon>Bacteria</taxon>
        <taxon>Bacillati</taxon>
        <taxon>Actinomycetota</taxon>
        <taxon>Actinomycetes</taxon>
        <taxon>Actinomycetales</taxon>
        <taxon>Actinomycetaceae</taxon>
        <taxon>Trueperella</taxon>
    </lineage>
</organism>
<comment type="caution">
    <text evidence="2">The sequence shown here is derived from an EMBL/GenBank/DDBJ whole genome shotgun (WGS) entry which is preliminary data.</text>
</comment>
<dbReference type="EMBL" id="JAUSQX010000001">
    <property type="protein sequence ID" value="MDP9805765.1"/>
    <property type="molecule type" value="Genomic_DNA"/>
</dbReference>
<evidence type="ECO:0000313" key="2">
    <source>
        <dbReference type="EMBL" id="MDP9805765.1"/>
    </source>
</evidence>
<keyword evidence="1" id="KW-1133">Transmembrane helix</keyword>